<dbReference type="SFLD" id="SFLDS00029">
    <property type="entry name" value="Radical_SAM"/>
    <property type="match status" value="1"/>
</dbReference>
<feature type="binding site" evidence="12">
    <location>
        <position position="132"/>
    </location>
    <ligand>
        <name>GTP</name>
        <dbReference type="ChEBI" id="CHEBI:37565"/>
    </ligand>
</feature>
<dbReference type="EMBL" id="JABBCQ020000018">
    <property type="protein sequence ID" value="MBI1626432.1"/>
    <property type="molecule type" value="Genomic_DNA"/>
</dbReference>
<feature type="binding site" evidence="12">
    <location>
        <position position="316"/>
    </location>
    <ligand>
        <name>[4Fe-4S] cluster</name>
        <dbReference type="ChEBI" id="CHEBI:49883"/>
        <label>2</label>
        <note>4Fe-4S-substrate</note>
    </ligand>
</feature>
<evidence type="ECO:0000256" key="2">
    <source>
        <dbReference type="ARBA" id="ARBA00022485"/>
    </source>
</evidence>
<evidence type="ECO:0000256" key="1">
    <source>
        <dbReference type="ARBA" id="ARBA00012167"/>
    </source>
</evidence>
<feature type="binding site" evidence="12">
    <location>
        <position position="50"/>
    </location>
    <ligand>
        <name>[4Fe-4S] cluster</name>
        <dbReference type="ChEBI" id="CHEBI:49883"/>
        <label>1</label>
        <note>4Fe-4S-S-AdoMet</note>
    </ligand>
</feature>
<keyword evidence="6 12" id="KW-0408">Iron</keyword>
<protein>
    <recommendedName>
        <fullName evidence="1 12">GTP 3',8-cyclase</fullName>
        <ecNumber evidence="1 12">4.1.99.22</ecNumber>
    </recommendedName>
    <alternativeName>
        <fullName evidence="12">Molybdenum cofactor biosynthesis protein A</fullName>
    </alternativeName>
</protein>
<dbReference type="InterPro" id="IPR050105">
    <property type="entry name" value="MoCo_biosynth_MoaA/MoaC"/>
</dbReference>
<comment type="pathway">
    <text evidence="12">Cofactor biosynthesis; molybdopterin biosynthesis.</text>
</comment>
<feature type="binding site" evidence="12">
    <location>
        <position position="54"/>
    </location>
    <ligand>
        <name>[4Fe-4S] cluster</name>
        <dbReference type="ChEBI" id="CHEBI:49883"/>
        <label>1</label>
        <note>4Fe-4S-S-AdoMet</note>
    </ligand>
</feature>
<evidence type="ECO:0000256" key="3">
    <source>
        <dbReference type="ARBA" id="ARBA00022691"/>
    </source>
</evidence>
<dbReference type="InterPro" id="IPR006638">
    <property type="entry name" value="Elp3/MiaA/NifB-like_rSAM"/>
</dbReference>
<feature type="binding site" evidence="12">
    <location>
        <position position="97"/>
    </location>
    <ligand>
        <name>GTP</name>
        <dbReference type="ChEBI" id="CHEBI:37565"/>
    </ligand>
</feature>
<dbReference type="Pfam" id="PF04055">
    <property type="entry name" value="Radical_SAM"/>
    <property type="match status" value="1"/>
</dbReference>
<dbReference type="InterPro" id="IPR013785">
    <property type="entry name" value="Aldolase_TIM"/>
</dbReference>
<dbReference type="GO" id="GO:0046872">
    <property type="term" value="F:metal ion binding"/>
    <property type="evidence" value="ECO:0007669"/>
    <property type="project" value="UniProtKB-KW"/>
</dbReference>
<evidence type="ECO:0000256" key="9">
    <source>
        <dbReference type="ARBA" id="ARBA00023150"/>
    </source>
</evidence>
<gene>
    <name evidence="12 14" type="primary">moaA</name>
    <name evidence="14" type="ORF">HF327_018275</name>
</gene>
<dbReference type="RefSeq" id="WP_198461748.1">
    <property type="nucleotide sequence ID" value="NZ_JABBCQ020000018.1"/>
</dbReference>
<keyword evidence="4 12" id="KW-0479">Metal-binding</keyword>
<dbReference type="GO" id="GO:0061799">
    <property type="term" value="F:cyclic pyranopterin monophosphate synthase activity"/>
    <property type="evidence" value="ECO:0007669"/>
    <property type="project" value="TreeGrafter"/>
</dbReference>
<feature type="binding site" evidence="12">
    <location>
        <position position="302"/>
    </location>
    <ligand>
        <name>[4Fe-4S] cluster</name>
        <dbReference type="ChEBI" id="CHEBI:49883"/>
        <label>2</label>
        <note>4Fe-4S-substrate</note>
    </ligand>
</feature>
<dbReference type="InterPro" id="IPR010505">
    <property type="entry name" value="MoaA_twitch"/>
</dbReference>
<dbReference type="Gene3D" id="3.20.20.70">
    <property type="entry name" value="Aldolase class I"/>
    <property type="match status" value="1"/>
</dbReference>
<dbReference type="UniPathway" id="UPA00344"/>
<dbReference type="AlphaFoldDB" id="A0A843BB57"/>
<dbReference type="SMART" id="SM00729">
    <property type="entry name" value="Elp3"/>
    <property type="match status" value="1"/>
</dbReference>
<feature type="binding site" evidence="12">
    <location>
        <position position="194"/>
    </location>
    <ligand>
        <name>GTP</name>
        <dbReference type="ChEBI" id="CHEBI:37565"/>
    </ligand>
</feature>
<dbReference type="GO" id="GO:0051539">
    <property type="term" value="F:4 iron, 4 sulfur cluster binding"/>
    <property type="evidence" value="ECO:0007669"/>
    <property type="project" value="UniProtKB-UniRule"/>
</dbReference>
<dbReference type="InterPro" id="IPR007197">
    <property type="entry name" value="rSAM"/>
</dbReference>
<keyword evidence="8 12" id="KW-0342">GTP-binding</keyword>
<dbReference type="PANTHER" id="PTHR22960">
    <property type="entry name" value="MOLYBDOPTERIN COFACTOR SYNTHESIS PROTEIN A"/>
    <property type="match status" value="1"/>
</dbReference>
<dbReference type="InterPro" id="IPR013483">
    <property type="entry name" value="MoaA"/>
</dbReference>
<keyword evidence="9 12" id="KW-0501">Molybdenum cofactor biosynthesis</keyword>
<comment type="caution">
    <text evidence="14">The sequence shown here is derived from an EMBL/GenBank/DDBJ whole genome shotgun (WGS) entry which is preliminary data.</text>
</comment>
<dbReference type="CDD" id="cd21117">
    <property type="entry name" value="Twitch_MoaA"/>
    <property type="match status" value="1"/>
</dbReference>
<dbReference type="HAMAP" id="MF_01225_B">
    <property type="entry name" value="MoaA_B"/>
    <property type="match status" value="1"/>
</dbReference>
<dbReference type="PANTHER" id="PTHR22960:SF0">
    <property type="entry name" value="MOLYBDENUM COFACTOR BIOSYNTHESIS PROTEIN 1"/>
    <property type="match status" value="1"/>
</dbReference>
<dbReference type="EC" id="4.1.99.22" evidence="1 12"/>
<keyword evidence="15" id="KW-1185">Reference proteome</keyword>
<dbReference type="PROSITE" id="PS51918">
    <property type="entry name" value="RADICAL_SAM"/>
    <property type="match status" value="1"/>
</dbReference>
<keyword evidence="2 12" id="KW-0004">4Fe-4S</keyword>
<dbReference type="SFLD" id="SFLDG01386">
    <property type="entry name" value="main_SPASM_domain-containing"/>
    <property type="match status" value="1"/>
</dbReference>
<feature type="binding site" evidence="12">
    <location>
        <position position="43"/>
    </location>
    <ligand>
        <name>GTP</name>
        <dbReference type="ChEBI" id="CHEBI:37565"/>
    </ligand>
</feature>
<comment type="function">
    <text evidence="12">Catalyzes the cyclization of GTP to (8S)-3',8-cyclo-7,8-dihydroguanosine 5'-triphosphate.</text>
</comment>
<dbReference type="CDD" id="cd01335">
    <property type="entry name" value="Radical_SAM"/>
    <property type="match status" value="1"/>
</dbReference>
<dbReference type="GO" id="GO:0005525">
    <property type="term" value="F:GTP binding"/>
    <property type="evidence" value="ECO:0007669"/>
    <property type="project" value="UniProtKB-UniRule"/>
</dbReference>
<evidence type="ECO:0000256" key="7">
    <source>
        <dbReference type="ARBA" id="ARBA00023014"/>
    </source>
</evidence>
<accession>A0A843BB57</accession>
<dbReference type="Proteomes" id="UP000530032">
    <property type="component" value="Unassembled WGS sequence"/>
</dbReference>
<dbReference type="GO" id="GO:0006777">
    <property type="term" value="P:Mo-molybdopterin cofactor biosynthetic process"/>
    <property type="evidence" value="ECO:0007669"/>
    <property type="project" value="UniProtKB-UniRule"/>
</dbReference>
<dbReference type="PROSITE" id="PS01305">
    <property type="entry name" value="MOAA_NIFB_PQQE"/>
    <property type="match status" value="1"/>
</dbReference>
<sequence>MAERVIPLVDERAASRNAVVPSVLQAPTGLLQDQWGRPLRDLRISVTDRCNFRCNYCMPKEVFDKNYQYLPHSSLLSFEEITRLAQLFVQHGVRKLRLTGGEPLLRKNLEVLIAQLAELRTPDGQPLDLTLTTNASLLARKARALKDAGLSRVTVSLDGLNDEVFRRMNDVDFPVADVLDGIEAARAVGLSDIKVNMVVKRGTNDDQILPMARHFRGTGVTLRFIEYMDVGATNGWRMNEVLPSDDVIARLRTELPLIPLEPSSRGETAVRWGYTDASGQHDPRLGEVGVISSVTHAFCGDCNRARLSTEGKLYLCLFASQGWDLRSLLRSGASNAEMAAAIAPIWQQRDDRYSQMRSEMPPDATPTHSGRRIEMSYIGG</sequence>
<dbReference type="GO" id="GO:0061798">
    <property type="term" value="F:GTP 3',8'-cyclase activity"/>
    <property type="evidence" value="ECO:0007669"/>
    <property type="project" value="UniProtKB-UniRule"/>
</dbReference>
<name>A0A843BB57_9BURK</name>
<organism evidence="14 15">
    <name type="scientific">Comamonas suwonensis</name>
    <dbReference type="NCBI Taxonomy" id="2606214"/>
    <lineage>
        <taxon>Bacteria</taxon>
        <taxon>Pseudomonadati</taxon>
        <taxon>Pseudomonadota</taxon>
        <taxon>Betaproteobacteria</taxon>
        <taxon>Burkholderiales</taxon>
        <taxon>Comamonadaceae</taxon>
        <taxon>Comamonas</taxon>
    </lineage>
</organism>
<dbReference type="InterPro" id="IPR040064">
    <property type="entry name" value="MoaA-like"/>
</dbReference>
<evidence type="ECO:0000256" key="5">
    <source>
        <dbReference type="ARBA" id="ARBA00022741"/>
    </source>
</evidence>
<comment type="subunit">
    <text evidence="12">Monomer and homodimer.</text>
</comment>
<comment type="catalytic activity">
    <reaction evidence="11 12">
        <text>GTP + AH2 + S-adenosyl-L-methionine = (8S)-3',8-cyclo-7,8-dihydroguanosine 5'-triphosphate + 5'-deoxyadenosine + L-methionine + A + H(+)</text>
        <dbReference type="Rhea" id="RHEA:49576"/>
        <dbReference type="ChEBI" id="CHEBI:13193"/>
        <dbReference type="ChEBI" id="CHEBI:15378"/>
        <dbReference type="ChEBI" id="CHEBI:17319"/>
        <dbReference type="ChEBI" id="CHEBI:17499"/>
        <dbReference type="ChEBI" id="CHEBI:37565"/>
        <dbReference type="ChEBI" id="CHEBI:57844"/>
        <dbReference type="ChEBI" id="CHEBI:59789"/>
        <dbReference type="ChEBI" id="CHEBI:131766"/>
        <dbReference type="EC" id="4.1.99.22"/>
    </reaction>
</comment>
<dbReference type="GO" id="GO:1904047">
    <property type="term" value="F:S-adenosyl-L-methionine binding"/>
    <property type="evidence" value="ECO:0007669"/>
    <property type="project" value="UniProtKB-UniRule"/>
</dbReference>
<keyword evidence="5 12" id="KW-0547">Nucleotide-binding</keyword>
<evidence type="ECO:0000313" key="14">
    <source>
        <dbReference type="EMBL" id="MBI1626432.1"/>
    </source>
</evidence>
<dbReference type="InterPro" id="IPR058240">
    <property type="entry name" value="rSAM_sf"/>
</dbReference>
<comment type="similarity">
    <text evidence="12">Belongs to the radical SAM superfamily. MoaA family.</text>
</comment>
<feature type="binding site" evidence="12">
    <location>
        <position position="57"/>
    </location>
    <ligand>
        <name>[4Fe-4S] cluster</name>
        <dbReference type="ChEBI" id="CHEBI:49883"/>
        <label>1</label>
        <note>4Fe-4S-S-AdoMet</note>
    </ligand>
</feature>
<dbReference type="SFLD" id="SFLDG01383">
    <property type="entry name" value="cyclic_pyranopterin_phosphate"/>
    <property type="match status" value="1"/>
</dbReference>
<evidence type="ECO:0000256" key="8">
    <source>
        <dbReference type="ARBA" id="ARBA00023134"/>
    </source>
</evidence>
<dbReference type="NCBIfam" id="TIGR02666">
    <property type="entry name" value="moaA"/>
    <property type="match status" value="1"/>
</dbReference>
<evidence type="ECO:0000256" key="6">
    <source>
        <dbReference type="ARBA" id="ARBA00023004"/>
    </source>
</evidence>
<feature type="binding site" evidence="12">
    <location>
        <position position="56"/>
    </location>
    <ligand>
        <name>S-adenosyl-L-methionine</name>
        <dbReference type="ChEBI" id="CHEBI:59789"/>
    </ligand>
</feature>
<evidence type="ECO:0000313" key="15">
    <source>
        <dbReference type="Proteomes" id="UP000530032"/>
    </source>
</evidence>
<comment type="cofactor">
    <cofactor evidence="12">
        <name>[4Fe-4S] cluster</name>
        <dbReference type="ChEBI" id="CHEBI:49883"/>
    </cofactor>
    <text evidence="12">Binds 2 [4Fe-4S] clusters. Binds 1 [4Fe-4S] cluster coordinated with 3 cysteines and an exchangeable S-adenosyl-L-methionine and 1 [4Fe-4S] cluster coordinated with 3 cysteines and the GTP-derived substrate.</text>
</comment>
<evidence type="ECO:0000256" key="11">
    <source>
        <dbReference type="ARBA" id="ARBA00048697"/>
    </source>
</evidence>
<reference evidence="14" key="1">
    <citation type="submission" date="2020-12" db="EMBL/GenBank/DDBJ databases">
        <title>Comamonas sp. nov., isolated from stream water.</title>
        <authorList>
            <person name="Park K.-H."/>
        </authorList>
    </citation>
    <scope>NUCLEOTIDE SEQUENCE</scope>
    <source>
        <strain evidence="14">EJ-4</strain>
    </source>
</reference>
<feature type="binding site" evidence="12">
    <location>
        <position position="101"/>
    </location>
    <ligand>
        <name>S-adenosyl-L-methionine</name>
        <dbReference type="ChEBI" id="CHEBI:59789"/>
    </ligand>
</feature>
<feature type="domain" description="Radical SAM core" evidence="13">
    <location>
        <begin position="34"/>
        <end position="265"/>
    </location>
</feature>
<dbReference type="Pfam" id="PF06463">
    <property type="entry name" value="Mob_synth_C"/>
    <property type="match status" value="1"/>
</dbReference>
<evidence type="ECO:0000256" key="4">
    <source>
        <dbReference type="ARBA" id="ARBA00022723"/>
    </source>
</evidence>
<evidence type="ECO:0000256" key="12">
    <source>
        <dbReference type="HAMAP-Rule" id="MF_01225"/>
    </source>
</evidence>
<evidence type="ECO:0000259" key="13">
    <source>
        <dbReference type="PROSITE" id="PS51918"/>
    </source>
</evidence>
<dbReference type="InterPro" id="IPR000385">
    <property type="entry name" value="MoaA_NifB_PqqE_Fe-S-bd_CS"/>
</dbReference>
<keyword evidence="7 12" id="KW-0411">Iron-sulfur</keyword>
<dbReference type="SUPFAM" id="SSF102114">
    <property type="entry name" value="Radical SAM enzymes"/>
    <property type="match status" value="1"/>
</dbReference>
<proteinExistence type="inferred from homology"/>
<dbReference type="SFLD" id="SFLDG01067">
    <property type="entry name" value="SPASM/twitch_domain_containing"/>
    <property type="match status" value="1"/>
</dbReference>
<feature type="binding site" evidence="12">
    <location>
        <begin position="304"/>
        <end position="306"/>
    </location>
    <ligand>
        <name>GTP</name>
        <dbReference type="ChEBI" id="CHEBI:37565"/>
    </ligand>
</feature>
<feature type="binding site" evidence="12">
    <location>
        <position position="299"/>
    </location>
    <ligand>
        <name>[4Fe-4S] cluster</name>
        <dbReference type="ChEBI" id="CHEBI:49883"/>
        <label>2</label>
        <note>4Fe-4S-substrate</note>
    </ligand>
</feature>
<keyword evidence="10 12" id="KW-0456">Lyase</keyword>
<evidence type="ECO:0000256" key="10">
    <source>
        <dbReference type="ARBA" id="ARBA00023239"/>
    </source>
</evidence>
<keyword evidence="3 12" id="KW-0949">S-adenosyl-L-methionine</keyword>
<feature type="binding site" evidence="12">
    <location>
        <position position="228"/>
    </location>
    <ligand>
        <name>S-adenosyl-L-methionine</name>
        <dbReference type="ChEBI" id="CHEBI:59789"/>
    </ligand>
</feature>
<feature type="binding site" evidence="12">
    <location>
        <position position="156"/>
    </location>
    <ligand>
        <name>S-adenosyl-L-methionine</name>
        <dbReference type="ChEBI" id="CHEBI:59789"/>
    </ligand>
</feature>